<accession>A0A9N9K5G2</accession>
<sequence length="55" mass="5973">GNKNILADSNTLTDSDSSAETDVISKNILITTIELTEEIIGKRLKLLTIKNLTSI</sequence>
<evidence type="ECO:0000313" key="2">
    <source>
        <dbReference type="Proteomes" id="UP000789405"/>
    </source>
</evidence>
<keyword evidence="2" id="KW-1185">Reference proteome</keyword>
<dbReference type="EMBL" id="CAJVPY010049175">
    <property type="protein sequence ID" value="CAG8812725.1"/>
    <property type="molecule type" value="Genomic_DNA"/>
</dbReference>
<dbReference type="AlphaFoldDB" id="A0A9N9K5G2"/>
<protein>
    <submittedName>
        <fullName evidence="1">16224_t:CDS:1</fullName>
    </submittedName>
</protein>
<proteinExistence type="predicted"/>
<gene>
    <name evidence="1" type="ORF">DERYTH_LOCUS25684</name>
</gene>
<feature type="non-terminal residue" evidence="1">
    <location>
        <position position="1"/>
    </location>
</feature>
<name>A0A9N9K5G2_9GLOM</name>
<reference evidence="1" key="1">
    <citation type="submission" date="2021-06" db="EMBL/GenBank/DDBJ databases">
        <authorList>
            <person name="Kallberg Y."/>
            <person name="Tangrot J."/>
            <person name="Rosling A."/>
        </authorList>
    </citation>
    <scope>NUCLEOTIDE SEQUENCE</scope>
    <source>
        <strain evidence="1">MA453B</strain>
    </source>
</reference>
<dbReference type="Proteomes" id="UP000789405">
    <property type="component" value="Unassembled WGS sequence"/>
</dbReference>
<evidence type="ECO:0000313" key="1">
    <source>
        <dbReference type="EMBL" id="CAG8812725.1"/>
    </source>
</evidence>
<organism evidence="1 2">
    <name type="scientific">Dentiscutata erythropus</name>
    <dbReference type="NCBI Taxonomy" id="1348616"/>
    <lineage>
        <taxon>Eukaryota</taxon>
        <taxon>Fungi</taxon>
        <taxon>Fungi incertae sedis</taxon>
        <taxon>Mucoromycota</taxon>
        <taxon>Glomeromycotina</taxon>
        <taxon>Glomeromycetes</taxon>
        <taxon>Diversisporales</taxon>
        <taxon>Gigasporaceae</taxon>
        <taxon>Dentiscutata</taxon>
    </lineage>
</organism>
<comment type="caution">
    <text evidence="1">The sequence shown here is derived from an EMBL/GenBank/DDBJ whole genome shotgun (WGS) entry which is preliminary data.</text>
</comment>
<feature type="non-terminal residue" evidence="1">
    <location>
        <position position="55"/>
    </location>
</feature>